<evidence type="ECO:0000313" key="4">
    <source>
        <dbReference type="Proteomes" id="UP000014760"/>
    </source>
</evidence>
<dbReference type="GO" id="GO:0005868">
    <property type="term" value="C:cytoplasmic dynein complex"/>
    <property type="evidence" value="ECO:0007669"/>
    <property type="project" value="TreeGrafter"/>
</dbReference>
<evidence type="ECO:0008006" key="5">
    <source>
        <dbReference type="Google" id="ProtNLM"/>
    </source>
</evidence>
<reference evidence="3" key="3">
    <citation type="submission" date="2015-06" db="UniProtKB">
        <authorList>
            <consortium name="EnsemblMetazoa"/>
        </authorList>
    </citation>
    <scope>IDENTIFICATION</scope>
</reference>
<dbReference type="CDD" id="cd21451">
    <property type="entry name" value="DLC-like_TCTEX1D"/>
    <property type="match status" value="1"/>
</dbReference>
<dbReference type="EMBL" id="KB305378">
    <property type="protein sequence ID" value="ELU01118.1"/>
    <property type="molecule type" value="Genomic_DNA"/>
</dbReference>
<dbReference type="OMA" id="KIVCHLV"/>
<dbReference type="EnsemblMetazoa" id="CapteT94298">
    <property type="protein sequence ID" value="CapteP94298"/>
    <property type="gene ID" value="CapteG94298"/>
</dbReference>
<dbReference type="PANTHER" id="PTHR21255">
    <property type="entry name" value="T-COMPLEX-ASSOCIATED-TESTIS-EXPRESSED 1/ DYNEIN LIGHT CHAIN"/>
    <property type="match status" value="1"/>
</dbReference>
<evidence type="ECO:0000313" key="2">
    <source>
        <dbReference type="EMBL" id="ELU01118.1"/>
    </source>
</evidence>
<organism evidence="2">
    <name type="scientific">Capitella teleta</name>
    <name type="common">Polychaete worm</name>
    <dbReference type="NCBI Taxonomy" id="283909"/>
    <lineage>
        <taxon>Eukaryota</taxon>
        <taxon>Metazoa</taxon>
        <taxon>Spiralia</taxon>
        <taxon>Lophotrochozoa</taxon>
        <taxon>Annelida</taxon>
        <taxon>Polychaeta</taxon>
        <taxon>Sedentaria</taxon>
        <taxon>Scolecida</taxon>
        <taxon>Capitellidae</taxon>
        <taxon>Capitella</taxon>
    </lineage>
</organism>
<reference evidence="4" key="1">
    <citation type="submission" date="2012-12" db="EMBL/GenBank/DDBJ databases">
        <authorList>
            <person name="Hellsten U."/>
            <person name="Grimwood J."/>
            <person name="Chapman J.A."/>
            <person name="Shapiro H."/>
            <person name="Aerts A."/>
            <person name="Otillar R.P."/>
            <person name="Terry A.Y."/>
            <person name="Boore J.L."/>
            <person name="Simakov O."/>
            <person name="Marletaz F."/>
            <person name="Cho S.-J."/>
            <person name="Edsinger-Gonzales E."/>
            <person name="Havlak P."/>
            <person name="Kuo D.-H."/>
            <person name="Larsson T."/>
            <person name="Lv J."/>
            <person name="Arendt D."/>
            <person name="Savage R."/>
            <person name="Osoegawa K."/>
            <person name="de Jong P."/>
            <person name="Lindberg D.R."/>
            <person name="Seaver E.C."/>
            <person name="Weisblat D.A."/>
            <person name="Putnam N.H."/>
            <person name="Grigoriev I.V."/>
            <person name="Rokhsar D.S."/>
        </authorList>
    </citation>
    <scope>NUCLEOTIDE SEQUENCE</scope>
    <source>
        <strain evidence="4">I ESC-2004</strain>
    </source>
</reference>
<dbReference type="InterPro" id="IPR038586">
    <property type="entry name" value="Tctex-1-like_sf"/>
</dbReference>
<dbReference type="PANTHER" id="PTHR21255:SF65">
    <property type="entry name" value="TCTEX1 DOMAIN-CONTAINING PROTEIN 2"/>
    <property type="match status" value="1"/>
</dbReference>
<dbReference type="AlphaFoldDB" id="R7UBE0"/>
<proteinExistence type="inferred from homology"/>
<dbReference type="STRING" id="283909.R7UBE0"/>
<dbReference type="EMBL" id="AMQN01001758">
    <property type="status" value="NOT_ANNOTATED_CDS"/>
    <property type="molecule type" value="Genomic_DNA"/>
</dbReference>
<accession>R7UBE0</accession>
<sequence length="138" mass="16166">MLSRTWRNKSKEKQEEIINFENTFRLDPFDGIQPKMAALRSLLKETLEFYFRNCSSYQSTKCGQMSKFIAEDIKGKVNKLGFSRYKCVSHVIIGQNLKQNISISSCCLWNAEFDHAADFMYTSNDIYAIAFVYTLYYE</sequence>
<protein>
    <recommendedName>
        <fullName evidence="5">Dynein light chain</fullName>
    </recommendedName>
</protein>
<evidence type="ECO:0000313" key="3">
    <source>
        <dbReference type="EnsemblMetazoa" id="CapteP94298"/>
    </source>
</evidence>
<name>R7UBE0_CAPTE</name>
<dbReference type="Proteomes" id="UP000014760">
    <property type="component" value="Unassembled WGS sequence"/>
</dbReference>
<dbReference type="HOGENOM" id="CLU_097204_4_0_1"/>
<reference evidence="2 4" key="2">
    <citation type="journal article" date="2013" name="Nature">
        <title>Insights into bilaterian evolution from three spiralian genomes.</title>
        <authorList>
            <person name="Simakov O."/>
            <person name="Marletaz F."/>
            <person name="Cho S.J."/>
            <person name="Edsinger-Gonzales E."/>
            <person name="Havlak P."/>
            <person name="Hellsten U."/>
            <person name="Kuo D.H."/>
            <person name="Larsson T."/>
            <person name="Lv J."/>
            <person name="Arendt D."/>
            <person name="Savage R."/>
            <person name="Osoegawa K."/>
            <person name="de Jong P."/>
            <person name="Grimwood J."/>
            <person name="Chapman J.A."/>
            <person name="Shapiro H."/>
            <person name="Aerts A."/>
            <person name="Otillar R.P."/>
            <person name="Terry A.Y."/>
            <person name="Boore J.L."/>
            <person name="Grigoriev I.V."/>
            <person name="Lindberg D.R."/>
            <person name="Seaver E.C."/>
            <person name="Weisblat D.A."/>
            <person name="Putnam N.H."/>
            <person name="Rokhsar D.S."/>
        </authorList>
    </citation>
    <scope>NUCLEOTIDE SEQUENCE</scope>
    <source>
        <strain evidence="2 4">I ESC-2004</strain>
    </source>
</reference>
<dbReference type="Pfam" id="PF03645">
    <property type="entry name" value="Tctex-1"/>
    <property type="match status" value="1"/>
</dbReference>
<dbReference type="InterPro" id="IPR005334">
    <property type="entry name" value="Tctex-1-like"/>
</dbReference>
<evidence type="ECO:0000256" key="1">
    <source>
        <dbReference type="ARBA" id="ARBA00005361"/>
    </source>
</evidence>
<dbReference type="GO" id="GO:0005737">
    <property type="term" value="C:cytoplasm"/>
    <property type="evidence" value="ECO:0007669"/>
    <property type="project" value="TreeGrafter"/>
</dbReference>
<dbReference type="GO" id="GO:0045505">
    <property type="term" value="F:dynein intermediate chain binding"/>
    <property type="evidence" value="ECO:0007669"/>
    <property type="project" value="TreeGrafter"/>
</dbReference>
<dbReference type="GO" id="GO:0007018">
    <property type="term" value="P:microtubule-based movement"/>
    <property type="evidence" value="ECO:0007669"/>
    <property type="project" value="TreeGrafter"/>
</dbReference>
<keyword evidence="4" id="KW-1185">Reference proteome</keyword>
<dbReference type="OrthoDB" id="10248487at2759"/>
<gene>
    <name evidence="2" type="ORF">CAPTEDRAFT_94298</name>
</gene>
<dbReference type="Gene3D" id="3.30.1140.40">
    <property type="entry name" value="Tctex-1"/>
    <property type="match status" value="1"/>
</dbReference>
<comment type="similarity">
    <text evidence="1">Belongs to the dynein light chain Tctex-type family.</text>
</comment>